<evidence type="ECO:0000256" key="17">
    <source>
        <dbReference type="HAMAP-Rule" id="MF_02089"/>
    </source>
</evidence>
<evidence type="ECO:0000256" key="9">
    <source>
        <dbReference type="ARBA" id="ARBA00022785"/>
    </source>
</evidence>
<keyword evidence="13 17" id="KW-1015">Disulfide bond</keyword>
<feature type="region of interest" description="Disordered" evidence="18">
    <location>
        <begin position="180"/>
        <end position="203"/>
    </location>
</feature>
<dbReference type="PANTHER" id="PTHR36701">
    <property type="entry name" value="EPOXYQUEUOSINE REDUCTASE QUEH"/>
    <property type="match status" value="1"/>
</dbReference>
<evidence type="ECO:0000256" key="12">
    <source>
        <dbReference type="ARBA" id="ARBA00023014"/>
    </source>
</evidence>
<accession>Q6AQD6</accession>
<dbReference type="EC" id="1.17.99.6" evidence="4 17"/>
<reference evidence="20" key="1">
    <citation type="journal article" date="2004" name="Environ. Microbiol.">
        <title>The genome of Desulfotalea psychrophila, a sulfate-reducing bacterium from permanently cold Arctic sediments.</title>
        <authorList>
            <person name="Rabus R."/>
            <person name="Ruepp A."/>
            <person name="Frickey T."/>
            <person name="Rattei T."/>
            <person name="Fartmann B."/>
            <person name="Stark M."/>
            <person name="Bauer M."/>
            <person name="Zibat A."/>
            <person name="Lombardot T."/>
            <person name="Becker I."/>
            <person name="Amann J."/>
            <person name="Gellner K."/>
            <person name="Teeling H."/>
            <person name="Leuschner W.D."/>
            <person name="Gloeckner F.-O."/>
            <person name="Lupas A.N."/>
            <person name="Amann R."/>
            <person name="Klenk H.-P."/>
        </authorList>
    </citation>
    <scope>NUCLEOTIDE SEQUENCE [LARGE SCALE GENOMIC DNA]</scope>
    <source>
        <strain evidence="20">DSM 12343 / LSv54</strain>
    </source>
</reference>
<dbReference type="STRING" id="177439.DP0708"/>
<comment type="pathway">
    <text evidence="2 17">tRNA modification; tRNA-queuosine biosynthesis.</text>
</comment>
<feature type="disulfide bond" description="Redox-active" evidence="17">
    <location>
        <begin position="166"/>
        <end position="168"/>
    </location>
</feature>
<dbReference type="HOGENOM" id="CLU_088177_1_1_7"/>
<protein>
    <recommendedName>
        <fullName evidence="5 17">Epoxyqueuosine reductase QueH</fullName>
        <ecNumber evidence="4 17">1.17.99.6</ecNumber>
    </recommendedName>
    <alternativeName>
        <fullName evidence="15 17">Queuosine biosynthesis protein QueH</fullName>
    </alternativeName>
</protein>
<name>Q6AQD6_DESPS</name>
<comment type="similarity">
    <text evidence="3 17">Belongs to the QueH family.</text>
</comment>
<dbReference type="GO" id="GO:0046872">
    <property type="term" value="F:metal ion binding"/>
    <property type="evidence" value="ECO:0007669"/>
    <property type="project" value="UniProtKB-KW"/>
</dbReference>
<evidence type="ECO:0000256" key="1">
    <source>
        <dbReference type="ARBA" id="ARBA00002268"/>
    </source>
</evidence>
<dbReference type="UniPathway" id="UPA00392"/>
<evidence type="ECO:0000256" key="3">
    <source>
        <dbReference type="ARBA" id="ARBA00008207"/>
    </source>
</evidence>
<dbReference type="GO" id="GO:0052693">
    <property type="term" value="F:epoxyqueuosine reductase activity"/>
    <property type="evidence" value="ECO:0007669"/>
    <property type="project" value="UniProtKB-UniRule"/>
</dbReference>
<evidence type="ECO:0000256" key="7">
    <source>
        <dbReference type="ARBA" id="ARBA00022694"/>
    </source>
</evidence>
<evidence type="ECO:0000256" key="6">
    <source>
        <dbReference type="ARBA" id="ARBA00022485"/>
    </source>
</evidence>
<proteinExistence type="inferred from homology"/>
<evidence type="ECO:0000256" key="15">
    <source>
        <dbReference type="ARBA" id="ARBA00031446"/>
    </source>
</evidence>
<dbReference type="GO" id="GO:0008616">
    <property type="term" value="P:tRNA queuosine(34) biosynthetic process"/>
    <property type="evidence" value="ECO:0007669"/>
    <property type="project" value="UniProtKB-UniRule"/>
</dbReference>
<comment type="function">
    <text evidence="1 17">Catalyzes the conversion of epoxyqueuosine (oQ) to queuosine (Q), which is a hypermodified base found in the wobble positions of tRNA(Asp), tRNA(Asn), tRNA(His) and tRNA(Tyr).</text>
</comment>
<dbReference type="EMBL" id="CR522870">
    <property type="protein sequence ID" value="CAG35437.1"/>
    <property type="molecule type" value="Genomic_DNA"/>
</dbReference>
<keyword evidence="12 17" id="KW-0411">Iron-sulfur</keyword>
<dbReference type="GO" id="GO:0051539">
    <property type="term" value="F:4 iron, 4 sulfur cluster binding"/>
    <property type="evidence" value="ECO:0007669"/>
    <property type="project" value="UniProtKB-UniRule"/>
</dbReference>
<keyword evidence="11 17" id="KW-0408">Iron</keyword>
<feature type="binding site" evidence="17">
    <location>
        <position position="12"/>
    </location>
    <ligand>
        <name>[4Fe-4S] cluster</name>
        <dbReference type="ChEBI" id="CHEBI:49883"/>
    </ligand>
</feature>
<keyword evidence="6 17" id="KW-0004">4Fe-4S</keyword>
<feature type="binding site" evidence="17">
    <location>
        <position position="86"/>
    </location>
    <ligand>
        <name>[4Fe-4S] cluster</name>
        <dbReference type="ChEBI" id="CHEBI:49883"/>
    </ligand>
</feature>
<organism evidence="19 20">
    <name type="scientific">Desulfotalea psychrophila (strain LSv54 / DSM 12343)</name>
    <dbReference type="NCBI Taxonomy" id="177439"/>
    <lineage>
        <taxon>Bacteria</taxon>
        <taxon>Pseudomonadati</taxon>
        <taxon>Thermodesulfobacteriota</taxon>
        <taxon>Desulfobulbia</taxon>
        <taxon>Desulfobulbales</taxon>
        <taxon>Desulfocapsaceae</taxon>
        <taxon>Desulfotalea</taxon>
    </lineage>
</organism>
<evidence type="ECO:0000256" key="18">
    <source>
        <dbReference type="SAM" id="MobiDB-lite"/>
    </source>
</evidence>
<feature type="binding site" evidence="17">
    <location>
        <position position="11"/>
    </location>
    <ligand>
        <name>[4Fe-4S] cluster</name>
        <dbReference type="ChEBI" id="CHEBI:49883"/>
    </ligand>
</feature>
<gene>
    <name evidence="17" type="primary">queH</name>
    <name evidence="19" type="ordered locus">DP0708</name>
</gene>
<keyword evidence="14 17" id="KW-0676">Redox-active center</keyword>
<dbReference type="Proteomes" id="UP000000602">
    <property type="component" value="Chromosome"/>
</dbReference>
<dbReference type="HAMAP" id="MF_02089">
    <property type="entry name" value="QueH"/>
    <property type="match status" value="1"/>
</dbReference>
<evidence type="ECO:0000256" key="16">
    <source>
        <dbReference type="ARBA" id="ARBA00047415"/>
    </source>
</evidence>
<evidence type="ECO:0000256" key="10">
    <source>
        <dbReference type="ARBA" id="ARBA00023002"/>
    </source>
</evidence>
<keyword evidence="20" id="KW-1185">Reference proteome</keyword>
<comment type="catalytic activity">
    <reaction evidence="16 17">
        <text>epoxyqueuosine(34) in tRNA + AH2 = queuosine(34) in tRNA + A + H2O</text>
        <dbReference type="Rhea" id="RHEA:32159"/>
        <dbReference type="Rhea" id="RHEA-COMP:18571"/>
        <dbReference type="Rhea" id="RHEA-COMP:18582"/>
        <dbReference type="ChEBI" id="CHEBI:13193"/>
        <dbReference type="ChEBI" id="CHEBI:15377"/>
        <dbReference type="ChEBI" id="CHEBI:17499"/>
        <dbReference type="ChEBI" id="CHEBI:194431"/>
        <dbReference type="ChEBI" id="CHEBI:194443"/>
        <dbReference type="EC" id="1.17.99.6"/>
    </reaction>
</comment>
<evidence type="ECO:0000256" key="5">
    <source>
        <dbReference type="ARBA" id="ARBA00016895"/>
    </source>
</evidence>
<keyword evidence="7 17" id="KW-0819">tRNA processing</keyword>
<dbReference type="InterPro" id="IPR003828">
    <property type="entry name" value="QueH"/>
</dbReference>
<evidence type="ECO:0000256" key="8">
    <source>
        <dbReference type="ARBA" id="ARBA00022723"/>
    </source>
</evidence>
<keyword evidence="8 17" id="KW-0479">Metal-binding</keyword>
<feature type="binding site" evidence="17">
    <location>
        <position position="89"/>
    </location>
    <ligand>
        <name>[4Fe-4S] cluster</name>
        <dbReference type="ChEBI" id="CHEBI:49883"/>
    </ligand>
</feature>
<keyword evidence="9 17" id="KW-0671">Queuosine biosynthesis</keyword>
<evidence type="ECO:0000313" key="19">
    <source>
        <dbReference type="EMBL" id="CAG35437.1"/>
    </source>
</evidence>
<dbReference type="AlphaFoldDB" id="Q6AQD6"/>
<evidence type="ECO:0000256" key="4">
    <source>
        <dbReference type="ARBA" id="ARBA00012622"/>
    </source>
</evidence>
<evidence type="ECO:0000256" key="11">
    <source>
        <dbReference type="ARBA" id="ARBA00023004"/>
    </source>
</evidence>
<dbReference type="Pfam" id="PF02677">
    <property type="entry name" value="QueH"/>
    <property type="match status" value="1"/>
</dbReference>
<sequence>MNVTKLLLHCCCGPCAVYPISQLRKEGVQVTAYFYNHNIHPFKEFRRRLNTMEAYAKEIHLPFVAEREYELITFLRQAVFHEESRCRPCYLQRMRQTAEYAKEKGFDAFSTTLLYSKYQNHALIKRAGELLAEEFGLLFYYQDFREGWQAGIDESIEREMYRQPYCGCIYSEQERYDKRFRKTKERLPNDTNDSVGHHQPEQS</sequence>
<evidence type="ECO:0000256" key="2">
    <source>
        <dbReference type="ARBA" id="ARBA00004691"/>
    </source>
</evidence>
<evidence type="ECO:0000256" key="13">
    <source>
        <dbReference type="ARBA" id="ARBA00023157"/>
    </source>
</evidence>
<dbReference type="PANTHER" id="PTHR36701:SF1">
    <property type="entry name" value="EPOXYQUEUOSINE REDUCTASE QUEH"/>
    <property type="match status" value="1"/>
</dbReference>
<dbReference type="KEGG" id="dps:DP0708"/>
<evidence type="ECO:0000313" key="20">
    <source>
        <dbReference type="Proteomes" id="UP000000602"/>
    </source>
</evidence>
<dbReference type="eggNOG" id="COG1636">
    <property type="taxonomic scope" value="Bacteria"/>
</dbReference>
<keyword evidence="10 17" id="KW-0560">Oxidoreductase</keyword>
<evidence type="ECO:0000256" key="14">
    <source>
        <dbReference type="ARBA" id="ARBA00023284"/>
    </source>
</evidence>